<feature type="transmembrane region" description="Helical" evidence="1">
    <location>
        <begin position="410"/>
        <end position="429"/>
    </location>
</feature>
<dbReference type="PANTHER" id="PTHR14136:SF17">
    <property type="entry name" value="BTB_POZ DOMAIN-CONTAINING PROTEIN KCTD9"/>
    <property type="match status" value="1"/>
</dbReference>
<dbReference type="Proteomes" id="UP000623440">
    <property type="component" value="Unassembled WGS sequence"/>
</dbReference>
<evidence type="ECO:0000256" key="1">
    <source>
        <dbReference type="SAM" id="Phobius"/>
    </source>
</evidence>
<sequence length="462" mass="50962">MELNSEPTSQSTQKADTQVKITRHDLLRMVEENGGPEGLDLSNADLSGIDLSSSSISRDLQTLQVQKKIHLPVWATEIVKTSPSGAAMWKLNLTKDDGAPLSPKEISSSLRYGVNLKGAILSGADLQGANLERAELTGADLVQANLESANLWASVLDNANLWRANLKNAYLAKASFQETIVSNANLENVNAPFTDFHRADFSGANLNNASFYAANLSEAKLNGVFLGRTSLWRANLRDAQISVKSIGTSVLQEDPEAFMAHLEHHLGSEQTPQSFTKPFKRRFSEARDVYLALKANFSDTGDNLAASWAHFKAREMQKHTHHPQRAGFCYYRELPQNSSSRISPRLWWFYFKHTVHWLLSWAAELSCGYGEQPFRVIACSAVILLVFPFLYALVGGVINTSGQPLRWVDYFHYSLAAFSTIGFPDLVPASDVAKLLTSLEALLGIASLSLLMFALGNRISRG</sequence>
<dbReference type="Pfam" id="PF07885">
    <property type="entry name" value="Ion_trans_2"/>
    <property type="match status" value="1"/>
</dbReference>
<reference evidence="3 4" key="1">
    <citation type="journal article" date="2020" name="ISME J.">
        <title>Comparative genomics reveals insights into cyanobacterial evolution and habitat adaptation.</title>
        <authorList>
            <person name="Chen M.Y."/>
            <person name="Teng W.K."/>
            <person name="Zhao L."/>
            <person name="Hu C.X."/>
            <person name="Zhou Y.K."/>
            <person name="Han B.P."/>
            <person name="Song L.R."/>
            <person name="Shu W.S."/>
        </authorList>
    </citation>
    <scope>NUCLEOTIDE SEQUENCE [LARGE SCALE GENOMIC DNA]</scope>
    <source>
        <strain evidence="3 4">FACHB-838</strain>
    </source>
</reference>
<dbReference type="SUPFAM" id="SSF81324">
    <property type="entry name" value="Voltage-gated potassium channels"/>
    <property type="match status" value="1"/>
</dbReference>
<dbReference type="RefSeq" id="WP_190944016.1">
    <property type="nucleotide sequence ID" value="NZ_JACJSI010000096.1"/>
</dbReference>
<keyword evidence="1" id="KW-1133">Transmembrane helix</keyword>
<comment type="caution">
    <text evidence="3">The sequence shown here is derived from an EMBL/GenBank/DDBJ whole genome shotgun (WGS) entry which is preliminary data.</text>
</comment>
<dbReference type="InterPro" id="IPR013099">
    <property type="entry name" value="K_chnl_dom"/>
</dbReference>
<keyword evidence="1" id="KW-0472">Membrane</keyword>
<gene>
    <name evidence="3" type="ORF">H6G97_29365</name>
</gene>
<feature type="transmembrane region" description="Helical" evidence="1">
    <location>
        <begin position="374"/>
        <end position="398"/>
    </location>
</feature>
<feature type="domain" description="Potassium channel" evidence="2">
    <location>
        <begin position="389"/>
        <end position="460"/>
    </location>
</feature>
<dbReference type="InterPro" id="IPR051082">
    <property type="entry name" value="Pentapeptide-BTB/POZ_domain"/>
</dbReference>
<proteinExistence type="predicted"/>
<dbReference type="Gene3D" id="1.10.287.70">
    <property type="match status" value="1"/>
</dbReference>
<keyword evidence="1" id="KW-0812">Transmembrane</keyword>
<keyword evidence="4" id="KW-1185">Reference proteome</keyword>
<dbReference type="EMBL" id="JACJSI010000096">
    <property type="protein sequence ID" value="MBD2533449.1"/>
    <property type="molecule type" value="Genomic_DNA"/>
</dbReference>
<evidence type="ECO:0000259" key="2">
    <source>
        <dbReference type="Pfam" id="PF07885"/>
    </source>
</evidence>
<dbReference type="InterPro" id="IPR001646">
    <property type="entry name" value="5peptide_repeat"/>
</dbReference>
<name>A0ABR8DW56_9NOSO</name>
<protein>
    <submittedName>
        <fullName evidence="3">Pentapeptide repeat-containing protein</fullName>
    </submittedName>
</protein>
<dbReference type="Gene3D" id="2.160.20.80">
    <property type="entry name" value="E3 ubiquitin-protein ligase SopA"/>
    <property type="match status" value="1"/>
</dbReference>
<dbReference type="Pfam" id="PF00805">
    <property type="entry name" value="Pentapeptide"/>
    <property type="match status" value="2"/>
</dbReference>
<dbReference type="SUPFAM" id="SSF141571">
    <property type="entry name" value="Pentapeptide repeat-like"/>
    <property type="match status" value="1"/>
</dbReference>
<feature type="transmembrane region" description="Helical" evidence="1">
    <location>
        <begin position="435"/>
        <end position="456"/>
    </location>
</feature>
<evidence type="ECO:0000313" key="3">
    <source>
        <dbReference type="EMBL" id="MBD2533449.1"/>
    </source>
</evidence>
<organism evidence="3 4">
    <name type="scientific">Nostoc flagelliforme FACHB-838</name>
    <dbReference type="NCBI Taxonomy" id="2692904"/>
    <lineage>
        <taxon>Bacteria</taxon>
        <taxon>Bacillati</taxon>
        <taxon>Cyanobacteriota</taxon>
        <taxon>Cyanophyceae</taxon>
        <taxon>Nostocales</taxon>
        <taxon>Nostocaceae</taxon>
        <taxon>Nostoc</taxon>
    </lineage>
</organism>
<evidence type="ECO:0000313" key="4">
    <source>
        <dbReference type="Proteomes" id="UP000623440"/>
    </source>
</evidence>
<accession>A0ABR8DW56</accession>
<dbReference type="PANTHER" id="PTHR14136">
    <property type="entry name" value="BTB_POZ DOMAIN-CONTAINING PROTEIN KCTD9"/>
    <property type="match status" value="1"/>
</dbReference>